<keyword evidence="4" id="KW-0503">Monooxygenase</keyword>
<dbReference type="PIRSF" id="PIRSF000337">
    <property type="entry name" value="NTA_MOA"/>
    <property type="match status" value="1"/>
</dbReference>
<comment type="caution">
    <text evidence="7">The sequence shown here is derived from an EMBL/GenBank/DDBJ whole genome shotgun (WGS) entry which is preliminary data.</text>
</comment>
<accession>A0ABX0JCY2</accession>
<keyword evidence="8" id="KW-1185">Reference proteome</keyword>
<protein>
    <submittedName>
        <fullName evidence="7">LLM class flavin-dependent oxidoreductase</fullName>
    </submittedName>
</protein>
<dbReference type="PANTHER" id="PTHR30011">
    <property type="entry name" value="ALKANESULFONATE MONOOXYGENASE-RELATED"/>
    <property type="match status" value="1"/>
</dbReference>
<gene>
    <name evidence="7" type="ORF">G9U52_18255</name>
</gene>
<keyword evidence="3" id="KW-0560">Oxidoreductase</keyword>
<evidence type="ECO:0000259" key="6">
    <source>
        <dbReference type="Pfam" id="PF00296"/>
    </source>
</evidence>
<name>A0ABX0JCY2_9BACL</name>
<dbReference type="RefSeq" id="WP_166152071.1">
    <property type="nucleotide sequence ID" value="NZ_JAAOIW010000006.1"/>
</dbReference>
<dbReference type="Pfam" id="PF00296">
    <property type="entry name" value="Bac_luciferase"/>
    <property type="match status" value="1"/>
</dbReference>
<keyword evidence="2" id="KW-0288">FMN</keyword>
<evidence type="ECO:0000313" key="8">
    <source>
        <dbReference type="Proteomes" id="UP001165962"/>
    </source>
</evidence>
<sequence length="460" mass="51370">MTQPKPRKLHLAAFLTGAGSNVAAWRHKDTPSDGPVNLKLNIELAQIAEQAKFDFAFIADSAYITKSSTPYFLSRFEPLTILSALAAVTSKLGLVGTFTTSFSEPFTTARQLASLDKLSGGRAGWNAVTSALEDVAKNYGQEKLHEHAVRYKIAAEYIELLKGLWDSWEDDAFVRDKEKGIYVDFDKLHTLDHKGEFFSVKGPLNMEPSPQGRPIVFQAGASDAGKELAAKEADAIFSNSSDPEIARAFYKDVKQRAAAYGRKPEEILIFPAITPIIGATEEEAQRKYEQTSAYVDIDLAIKYLSRFFSFHDFTQYPLDEPLPDLGDLGKDSFKSTAEGFKRMAKEENLTLRQLALRAATPKGNFIGTAVQIADKMQHLFETEAVDGFIVYGYVQPEGLRDFAEQVVPILQERGLFRTEYEGETLREHLELPYPVNRYTKERVNQHEQQIDPVLSHPSGG</sequence>
<evidence type="ECO:0000256" key="1">
    <source>
        <dbReference type="ARBA" id="ARBA00022630"/>
    </source>
</evidence>
<evidence type="ECO:0000256" key="5">
    <source>
        <dbReference type="ARBA" id="ARBA00033748"/>
    </source>
</evidence>
<dbReference type="InterPro" id="IPR011251">
    <property type="entry name" value="Luciferase-like_dom"/>
</dbReference>
<dbReference type="Gene3D" id="3.20.20.30">
    <property type="entry name" value="Luciferase-like domain"/>
    <property type="match status" value="1"/>
</dbReference>
<dbReference type="NCBIfam" id="TIGR03860">
    <property type="entry name" value="FMN_nitrolo"/>
    <property type="match status" value="1"/>
</dbReference>
<evidence type="ECO:0000256" key="2">
    <source>
        <dbReference type="ARBA" id="ARBA00022643"/>
    </source>
</evidence>
<dbReference type="InterPro" id="IPR016215">
    <property type="entry name" value="NTA_MOA"/>
</dbReference>
<dbReference type="InterPro" id="IPR036661">
    <property type="entry name" value="Luciferase-like_sf"/>
</dbReference>
<dbReference type="PANTHER" id="PTHR30011:SF16">
    <property type="entry name" value="C2H2 FINGER DOMAIN TRANSCRIPTION FACTOR (EUROFUNG)-RELATED"/>
    <property type="match status" value="1"/>
</dbReference>
<dbReference type="InterPro" id="IPR051260">
    <property type="entry name" value="Diverse_substr_monoxygenases"/>
</dbReference>
<dbReference type="EMBL" id="JAAOIW010000006">
    <property type="protein sequence ID" value="NHN31781.1"/>
    <property type="molecule type" value="Genomic_DNA"/>
</dbReference>
<evidence type="ECO:0000313" key="7">
    <source>
        <dbReference type="EMBL" id="NHN31781.1"/>
    </source>
</evidence>
<keyword evidence="1" id="KW-0285">Flavoprotein</keyword>
<evidence type="ECO:0000256" key="3">
    <source>
        <dbReference type="ARBA" id="ARBA00023002"/>
    </source>
</evidence>
<proteinExistence type="inferred from homology"/>
<dbReference type="CDD" id="cd01095">
    <property type="entry name" value="Nitrilotriacetate_monoxgenase"/>
    <property type="match status" value="1"/>
</dbReference>
<reference evidence="7" key="1">
    <citation type="submission" date="2020-03" db="EMBL/GenBank/DDBJ databases">
        <title>Draft sequencing of Paenibacilllus sp. S3N08.</title>
        <authorList>
            <person name="Kim D.-U."/>
        </authorList>
    </citation>
    <scope>NUCLEOTIDE SEQUENCE</scope>
    <source>
        <strain evidence="7">S3N08</strain>
    </source>
</reference>
<feature type="domain" description="Luciferase-like" evidence="6">
    <location>
        <begin position="24"/>
        <end position="382"/>
    </location>
</feature>
<organism evidence="7 8">
    <name type="scientific">Paenibacillus agricola</name>
    <dbReference type="NCBI Taxonomy" id="2716264"/>
    <lineage>
        <taxon>Bacteria</taxon>
        <taxon>Bacillati</taxon>
        <taxon>Bacillota</taxon>
        <taxon>Bacilli</taxon>
        <taxon>Bacillales</taxon>
        <taxon>Paenibacillaceae</taxon>
        <taxon>Paenibacillus</taxon>
    </lineage>
</organism>
<dbReference type="SUPFAM" id="SSF51679">
    <property type="entry name" value="Bacterial luciferase-like"/>
    <property type="match status" value="1"/>
</dbReference>
<comment type="similarity">
    <text evidence="5">Belongs to the NtaA/SnaA/DszA monooxygenase family.</text>
</comment>
<evidence type="ECO:0000256" key="4">
    <source>
        <dbReference type="ARBA" id="ARBA00023033"/>
    </source>
</evidence>
<dbReference type="Proteomes" id="UP001165962">
    <property type="component" value="Unassembled WGS sequence"/>
</dbReference>